<proteinExistence type="predicted"/>
<name>A0A816BEB7_9BILA</name>
<dbReference type="EMBL" id="CAJNOH010004344">
    <property type="protein sequence ID" value="CAF1366663.1"/>
    <property type="molecule type" value="Genomic_DNA"/>
</dbReference>
<feature type="compositionally biased region" description="Polar residues" evidence="1">
    <location>
        <begin position="1"/>
        <end position="13"/>
    </location>
</feature>
<feature type="non-terminal residue" evidence="3">
    <location>
        <position position="76"/>
    </location>
</feature>
<feature type="region of interest" description="Disordered" evidence="1">
    <location>
        <begin position="1"/>
        <end position="31"/>
    </location>
</feature>
<sequence>METTQYSTPTAQEQRTEEPITTTTTTTTTSRLAVTTTELPLLKESLTPRGPSTRRQRQTTTRQIEIIDLGTPIKTP</sequence>
<gene>
    <name evidence="3" type="ORF">JXQ802_LOCUS49222</name>
    <name evidence="2" type="ORF">PYM288_LOCUS33148</name>
</gene>
<accession>A0A816BEB7</accession>
<dbReference type="Proteomes" id="UP000663854">
    <property type="component" value="Unassembled WGS sequence"/>
</dbReference>
<dbReference type="AlphaFoldDB" id="A0A816BEB7"/>
<evidence type="ECO:0000313" key="3">
    <source>
        <dbReference type="EMBL" id="CAF1609316.1"/>
    </source>
</evidence>
<comment type="caution">
    <text evidence="3">The sequence shown here is derived from an EMBL/GenBank/DDBJ whole genome shotgun (WGS) entry which is preliminary data.</text>
</comment>
<keyword evidence="4" id="KW-1185">Reference proteome</keyword>
<feature type="compositionally biased region" description="Low complexity" evidence="1">
    <location>
        <begin position="19"/>
        <end position="31"/>
    </location>
</feature>
<protein>
    <submittedName>
        <fullName evidence="3">Uncharacterized protein</fullName>
    </submittedName>
</protein>
<reference evidence="3" key="1">
    <citation type="submission" date="2021-02" db="EMBL/GenBank/DDBJ databases">
        <authorList>
            <person name="Nowell W R."/>
        </authorList>
    </citation>
    <scope>NUCLEOTIDE SEQUENCE</scope>
</reference>
<evidence type="ECO:0000313" key="2">
    <source>
        <dbReference type="EMBL" id="CAF1366663.1"/>
    </source>
</evidence>
<organism evidence="3 4">
    <name type="scientific">Rotaria sordida</name>
    <dbReference type="NCBI Taxonomy" id="392033"/>
    <lineage>
        <taxon>Eukaryota</taxon>
        <taxon>Metazoa</taxon>
        <taxon>Spiralia</taxon>
        <taxon>Gnathifera</taxon>
        <taxon>Rotifera</taxon>
        <taxon>Eurotatoria</taxon>
        <taxon>Bdelloidea</taxon>
        <taxon>Philodinida</taxon>
        <taxon>Philodinidae</taxon>
        <taxon>Rotaria</taxon>
    </lineage>
</organism>
<evidence type="ECO:0000256" key="1">
    <source>
        <dbReference type="SAM" id="MobiDB-lite"/>
    </source>
</evidence>
<dbReference type="Proteomes" id="UP000663870">
    <property type="component" value="Unassembled WGS sequence"/>
</dbReference>
<evidence type="ECO:0000313" key="4">
    <source>
        <dbReference type="Proteomes" id="UP000663870"/>
    </source>
</evidence>
<dbReference type="EMBL" id="CAJNOL010005759">
    <property type="protein sequence ID" value="CAF1609316.1"/>
    <property type="molecule type" value="Genomic_DNA"/>
</dbReference>